<evidence type="ECO:0000313" key="1">
    <source>
        <dbReference type="EMBL" id="MET1253997.1"/>
    </source>
</evidence>
<dbReference type="Proteomes" id="UP001548189">
    <property type="component" value="Unassembled WGS sequence"/>
</dbReference>
<sequence>MHSVNHDPDVVLLKNATNHAQLTLAQFRQYFKKYPESALVKIAVINDTQTIDRIVAHVVKIEQNSLTVLIVNSPEVNEAFYVGTMQFSLTQVEDWQVVDKQGHVYGAYIQKAMHSIGQKRGIELPSNYRYLCPCNCCCNSPVKPISSVFT</sequence>
<reference evidence="1 2" key="1">
    <citation type="submission" date="2024-06" db="EMBL/GenBank/DDBJ databases">
        <authorList>
            <person name="Li F."/>
        </authorList>
    </citation>
    <scope>NUCLEOTIDE SEQUENCE [LARGE SCALE GENOMIC DNA]</scope>
    <source>
        <strain evidence="1 2">GXAS 311</strain>
    </source>
</reference>
<protein>
    <submittedName>
        <fullName evidence="1">DUF2314 domain-containing protein</fullName>
    </submittedName>
</protein>
<organism evidence="1 2">
    <name type="scientific">Aliikangiella maris</name>
    <dbReference type="NCBI Taxonomy" id="3162458"/>
    <lineage>
        <taxon>Bacteria</taxon>
        <taxon>Pseudomonadati</taxon>
        <taxon>Pseudomonadota</taxon>
        <taxon>Gammaproteobacteria</taxon>
        <taxon>Oceanospirillales</taxon>
        <taxon>Pleioneaceae</taxon>
        <taxon>Aliikangiella</taxon>
    </lineage>
</organism>
<proteinExistence type="predicted"/>
<dbReference type="Pfam" id="PF10077">
    <property type="entry name" value="DUF2314"/>
    <property type="match status" value="1"/>
</dbReference>
<gene>
    <name evidence="1" type="ORF">ABVT43_02545</name>
</gene>
<comment type="caution">
    <text evidence="1">The sequence shown here is derived from an EMBL/GenBank/DDBJ whole genome shotgun (WGS) entry which is preliminary data.</text>
</comment>
<dbReference type="EMBL" id="JBEVCJ010000002">
    <property type="protein sequence ID" value="MET1253997.1"/>
    <property type="molecule type" value="Genomic_DNA"/>
</dbReference>
<evidence type="ECO:0000313" key="2">
    <source>
        <dbReference type="Proteomes" id="UP001548189"/>
    </source>
</evidence>
<accession>A0ABV2BPZ1</accession>
<keyword evidence="2" id="KW-1185">Reference proteome</keyword>
<dbReference type="InterPro" id="IPR018756">
    <property type="entry name" value="DUF2314"/>
</dbReference>
<name>A0ABV2BPZ1_9GAMM</name>